<comment type="caution">
    <text evidence="4">The sequence shown here is derived from an EMBL/GenBank/DDBJ whole genome shotgun (WGS) entry which is preliminary data.</text>
</comment>
<dbReference type="Pfam" id="PF00106">
    <property type="entry name" value="adh_short"/>
    <property type="match status" value="1"/>
</dbReference>
<dbReference type="PRINTS" id="PR00081">
    <property type="entry name" value="GDHRDH"/>
</dbReference>
<evidence type="ECO:0000313" key="5">
    <source>
        <dbReference type="Proteomes" id="UP000761534"/>
    </source>
</evidence>
<dbReference type="SUPFAM" id="SSF51735">
    <property type="entry name" value="NAD(P)-binding Rossmann-fold domains"/>
    <property type="match status" value="1"/>
</dbReference>
<keyword evidence="5" id="KW-1185">Reference proteome</keyword>
<accession>A0A642UEX9</accession>
<dbReference type="Gene3D" id="3.40.50.720">
    <property type="entry name" value="NAD(P)-binding Rossmann-like Domain"/>
    <property type="match status" value="1"/>
</dbReference>
<dbReference type="PANTHER" id="PTHR24322">
    <property type="entry name" value="PKSB"/>
    <property type="match status" value="1"/>
</dbReference>
<protein>
    <submittedName>
        <fullName evidence="4">Uncharacterized protein</fullName>
    </submittedName>
</protein>
<reference evidence="4" key="1">
    <citation type="journal article" date="2019" name="G3 (Bethesda)">
        <title>Genome Assemblies of Two Rare Opportunistic Yeast Pathogens: Diutina rugosa (syn. Candida rugosa) and Trichomonascus ciferrii (syn. Candida ciferrii).</title>
        <authorList>
            <person name="Mixao V."/>
            <person name="Saus E."/>
            <person name="Hansen A.P."/>
            <person name="Lass-Florl C."/>
            <person name="Gabaldon T."/>
        </authorList>
    </citation>
    <scope>NUCLEOTIDE SEQUENCE</scope>
    <source>
        <strain evidence="4">CBS 4856</strain>
    </source>
</reference>
<dbReference type="PRINTS" id="PR00080">
    <property type="entry name" value="SDRFAMILY"/>
</dbReference>
<evidence type="ECO:0000256" key="3">
    <source>
        <dbReference type="RuleBase" id="RU000363"/>
    </source>
</evidence>
<evidence type="ECO:0000313" key="4">
    <source>
        <dbReference type="EMBL" id="KAA8897780.1"/>
    </source>
</evidence>
<comment type="similarity">
    <text evidence="1 3">Belongs to the short-chain dehydrogenases/reductases (SDR) family.</text>
</comment>
<dbReference type="OrthoDB" id="10253736at2759"/>
<dbReference type="GO" id="GO:0016616">
    <property type="term" value="F:oxidoreductase activity, acting on the CH-OH group of donors, NAD or NADP as acceptor"/>
    <property type="evidence" value="ECO:0007669"/>
    <property type="project" value="TreeGrafter"/>
</dbReference>
<dbReference type="AlphaFoldDB" id="A0A642UEX9"/>
<dbReference type="InterPro" id="IPR002347">
    <property type="entry name" value="SDR_fam"/>
</dbReference>
<evidence type="ECO:0000256" key="2">
    <source>
        <dbReference type="ARBA" id="ARBA00023002"/>
    </source>
</evidence>
<evidence type="ECO:0000256" key="1">
    <source>
        <dbReference type="ARBA" id="ARBA00006484"/>
    </source>
</evidence>
<dbReference type="EMBL" id="SWFS01000556">
    <property type="protein sequence ID" value="KAA8897780.1"/>
    <property type="molecule type" value="Genomic_DNA"/>
</dbReference>
<dbReference type="Proteomes" id="UP000761534">
    <property type="component" value="Unassembled WGS sequence"/>
</dbReference>
<proteinExistence type="inferred from homology"/>
<keyword evidence="2" id="KW-0560">Oxidoreductase</keyword>
<name>A0A642UEX9_9ASCO</name>
<sequence>MDFLSALRVIPERINKALLGPGHVIEPERDVVAITGGGSGLGSYLTGLCIQAGFRVAVLDVVIPAEKNRFRGAHYFACDVSRMDEVEEVRGKIADKLGPVSVLINNAAITRSNTVQRLSYKDIEDVLRVNLYANFVTIKVFLPQMIAMERGYVVTIASVLGYVSPAKQSVYAASKAGVVSLHEALTHELQQQGHREIKTLMISPGQLNTNLFQNVETPSNVLAPVLDPLDVAKTIIDALQNGREGEIRLPYYANFVPLLRAAPTQLAEIVRRATGIDTATHT</sequence>
<dbReference type="PANTHER" id="PTHR24322:SF736">
    <property type="entry name" value="RETINOL DEHYDROGENASE 10"/>
    <property type="match status" value="1"/>
</dbReference>
<dbReference type="VEuPathDB" id="FungiDB:TRICI_006657"/>
<dbReference type="InterPro" id="IPR036291">
    <property type="entry name" value="NAD(P)-bd_dom_sf"/>
</dbReference>
<gene>
    <name evidence="4" type="ORF">TRICI_006657</name>
</gene>
<organism evidence="4 5">
    <name type="scientific">Trichomonascus ciferrii</name>
    <dbReference type="NCBI Taxonomy" id="44093"/>
    <lineage>
        <taxon>Eukaryota</taxon>
        <taxon>Fungi</taxon>
        <taxon>Dikarya</taxon>
        <taxon>Ascomycota</taxon>
        <taxon>Saccharomycotina</taxon>
        <taxon>Dipodascomycetes</taxon>
        <taxon>Dipodascales</taxon>
        <taxon>Trichomonascaceae</taxon>
        <taxon>Trichomonascus</taxon>
        <taxon>Trichomonascus ciferrii complex</taxon>
    </lineage>
</organism>